<dbReference type="SUPFAM" id="SSF54593">
    <property type="entry name" value="Glyoxalase/Bleomycin resistance protein/Dihydroxybiphenyl dioxygenase"/>
    <property type="match status" value="1"/>
</dbReference>
<dbReference type="CDD" id="cd08351">
    <property type="entry name" value="ChaP_like"/>
    <property type="match status" value="1"/>
</dbReference>
<dbReference type="Proteomes" id="UP000186040">
    <property type="component" value="Unassembled WGS sequence"/>
</dbReference>
<keyword evidence="3" id="KW-1185">Reference proteome</keyword>
<sequence>MTIQFNHTVVHAVDRAESARFFTDLFGLPDAVPFGPFLAVHLANDCSIDFAQAGGEVAPQHYAFLVSEEEFDHLHGRIQELGLTHWADPRQQGVNQINHNDGGRGVYFCDPSGHFLEAITVPYGGWPQR</sequence>
<dbReference type="InterPro" id="IPR004360">
    <property type="entry name" value="Glyas_Fos-R_dOase_dom"/>
</dbReference>
<dbReference type="RefSeq" id="WP_075973146.1">
    <property type="nucleotide sequence ID" value="NZ_MKQR01000005.1"/>
</dbReference>
<dbReference type="STRING" id="1193682.BJP25_08030"/>
<dbReference type="OrthoDB" id="9810341at2"/>
<organism evidence="2 3">
    <name type="scientific">Actinokineospora bangkokensis</name>
    <dbReference type="NCBI Taxonomy" id="1193682"/>
    <lineage>
        <taxon>Bacteria</taxon>
        <taxon>Bacillati</taxon>
        <taxon>Actinomycetota</taxon>
        <taxon>Actinomycetes</taxon>
        <taxon>Pseudonocardiales</taxon>
        <taxon>Pseudonocardiaceae</taxon>
        <taxon>Actinokineospora</taxon>
    </lineage>
</organism>
<dbReference type="InterPro" id="IPR037523">
    <property type="entry name" value="VOC_core"/>
</dbReference>
<evidence type="ECO:0000313" key="3">
    <source>
        <dbReference type="Proteomes" id="UP000186040"/>
    </source>
</evidence>
<evidence type="ECO:0000259" key="1">
    <source>
        <dbReference type="PROSITE" id="PS51819"/>
    </source>
</evidence>
<dbReference type="InterPro" id="IPR029068">
    <property type="entry name" value="Glyas_Bleomycin-R_OHBP_Dase"/>
</dbReference>
<dbReference type="Gene3D" id="3.10.180.10">
    <property type="entry name" value="2,3-Dihydroxybiphenyl 1,2-Dioxygenase, domain 1"/>
    <property type="match status" value="1"/>
</dbReference>
<comment type="caution">
    <text evidence="2">The sequence shown here is derived from an EMBL/GenBank/DDBJ whole genome shotgun (WGS) entry which is preliminary data.</text>
</comment>
<accession>A0A1Q9LSA0</accession>
<dbReference type="PROSITE" id="PS51819">
    <property type="entry name" value="VOC"/>
    <property type="match status" value="1"/>
</dbReference>
<dbReference type="AlphaFoldDB" id="A0A1Q9LSA0"/>
<dbReference type="Pfam" id="PF00903">
    <property type="entry name" value="Glyoxalase"/>
    <property type="match status" value="1"/>
</dbReference>
<protein>
    <submittedName>
        <fullName evidence="2">Bleomycin resistance protein</fullName>
    </submittedName>
</protein>
<evidence type="ECO:0000313" key="2">
    <source>
        <dbReference type="EMBL" id="OLR94916.1"/>
    </source>
</evidence>
<dbReference type="EMBL" id="MKQR01000005">
    <property type="protein sequence ID" value="OLR94916.1"/>
    <property type="molecule type" value="Genomic_DNA"/>
</dbReference>
<feature type="domain" description="VOC" evidence="1">
    <location>
        <begin position="4"/>
        <end position="121"/>
    </location>
</feature>
<proteinExistence type="predicted"/>
<reference evidence="2 3" key="1">
    <citation type="submission" date="2016-10" db="EMBL/GenBank/DDBJ databases">
        <title>The Draft Genome Sequence of Actinokineospora bangkokensis 44EHWT reveals the biosynthetic pathway of antifungal compounds Thailandins with unusual extender unit butylmalonyl-CoA.</title>
        <authorList>
            <person name="Greule A."/>
            <person name="Intra B."/>
            <person name="Flemming S."/>
            <person name="Rommel M.G."/>
            <person name="Panbangred W."/>
            <person name="Bechthold A."/>
        </authorList>
    </citation>
    <scope>NUCLEOTIDE SEQUENCE [LARGE SCALE GENOMIC DNA]</scope>
    <source>
        <strain evidence="2 3">44EHW</strain>
    </source>
</reference>
<name>A0A1Q9LSA0_9PSEU</name>
<gene>
    <name evidence="2" type="ORF">BJP25_08030</name>
</gene>